<dbReference type="GO" id="GO:0003824">
    <property type="term" value="F:catalytic activity"/>
    <property type="evidence" value="ECO:0007669"/>
    <property type="project" value="UniProtKB-ARBA"/>
</dbReference>
<comment type="caution">
    <text evidence="2">The sequence shown here is derived from an EMBL/GenBank/DDBJ whole genome shotgun (WGS) entry which is preliminary data.</text>
</comment>
<reference evidence="2 3" key="1">
    <citation type="submission" date="2019-06" db="EMBL/GenBank/DDBJ databases">
        <title>Sequencing the genomes of 1000 actinobacteria strains.</title>
        <authorList>
            <person name="Klenk H.-P."/>
        </authorList>
    </citation>
    <scope>NUCLEOTIDE SEQUENCE [LARGE SCALE GENOMIC DNA]</scope>
    <source>
        <strain evidence="2 3">DSM 45928</strain>
    </source>
</reference>
<dbReference type="PANTHER" id="PTHR42964">
    <property type="entry name" value="ENOYL-COA HYDRATASE"/>
    <property type="match status" value="1"/>
</dbReference>
<organism evidence="2 3">
    <name type="scientific">Stackebrandtia endophytica</name>
    <dbReference type="NCBI Taxonomy" id="1496996"/>
    <lineage>
        <taxon>Bacteria</taxon>
        <taxon>Bacillati</taxon>
        <taxon>Actinomycetota</taxon>
        <taxon>Actinomycetes</taxon>
        <taxon>Glycomycetales</taxon>
        <taxon>Glycomycetaceae</taxon>
        <taxon>Stackebrandtia</taxon>
    </lineage>
</organism>
<evidence type="ECO:0000313" key="2">
    <source>
        <dbReference type="EMBL" id="TQL78459.1"/>
    </source>
</evidence>
<evidence type="ECO:0000256" key="1">
    <source>
        <dbReference type="ARBA" id="ARBA00005254"/>
    </source>
</evidence>
<comment type="similarity">
    <text evidence="1">Belongs to the enoyl-CoA hydratase/isomerase family.</text>
</comment>
<dbReference type="RefSeq" id="WP_170183374.1">
    <property type="nucleotide sequence ID" value="NZ_JBHTGS010000003.1"/>
</dbReference>
<dbReference type="Proteomes" id="UP000317043">
    <property type="component" value="Unassembled WGS sequence"/>
</dbReference>
<accession>A0A543B0W6</accession>
<dbReference type="EMBL" id="VFOW01000001">
    <property type="protein sequence ID" value="TQL78459.1"/>
    <property type="molecule type" value="Genomic_DNA"/>
</dbReference>
<dbReference type="InterPro" id="IPR051683">
    <property type="entry name" value="Enoyl-CoA_Hydratase/Isomerase"/>
</dbReference>
<dbReference type="Pfam" id="PF00378">
    <property type="entry name" value="ECH_1"/>
    <property type="match status" value="1"/>
</dbReference>
<dbReference type="CDD" id="cd06558">
    <property type="entry name" value="crotonase-like"/>
    <property type="match status" value="1"/>
</dbReference>
<dbReference type="InParanoid" id="A0A543B0W6"/>
<evidence type="ECO:0000313" key="3">
    <source>
        <dbReference type="Proteomes" id="UP000317043"/>
    </source>
</evidence>
<gene>
    <name evidence="2" type="ORF">FB566_4047</name>
</gene>
<dbReference type="PANTHER" id="PTHR42964:SF1">
    <property type="entry name" value="POLYKETIDE BIOSYNTHESIS ENOYL-COA HYDRATASE PKSH-RELATED"/>
    <property type="match status" value="1"/>
</dbReference>
<name>A0A543B0W6_9ACTN</name>
<dbReference type="Gene3D" id="3.90.226.10">
    <property type="entry name" value="2-enoyl-CoA Hydratase, Chain A, domain 1"/>
    <property type="match status" value="1"/>
</dbReference>
<keyword evidence="3" id="KW-1185">Reference proteome</keyword>
<proteinExistence type="inferred from homology"/>
<protein>
    <submittedName>
        <fullName evidence="2">Enoyl-CoA hydratase/carnithine racemase</fullName>
    </submittedName>
</protein>
<sequence>MTGQVELSLTGRVATITLNRPHRRNALSLDFATDIVNALTEAADADASIAVLRSSFSVFSAGVDLSEPIRLDESSPELLIAEALSTTHLFVITVIEGPALAAALIIAALSPVVMVSPEARFWLPERGIGIFPGRVLAFLEHVMPPRQAFWHSVTEDHIDAATAVQLGLASTMVADVEGALARLTGELVEADPAFLSAARDGWRGRFTTPEHQARRRLLDGLLEANLSTRLDD</sequence>
<dbReference type="InterPro" id="IPR029045">
    <property type="entry name" value="ClpP/crotonase-like_dom_sf"/>
</dbReference>
<dbReference type="InterPro" id="IPR001753">
    <property type="entry name" value="Enoyl-CoA_hydra/iso"/>
</dbReference>
<dbReference type="AlphaFoldDB" id="A0A543B0W6"/>
<dbReference type="SUPFAM" id="SSF52096">
    <property type="entry name" value="ClpP/crotonase"/>
    <property type="match status" value="1"/>
</dbReference>